<dbReference type="SUPFAM" id="SSF52172">
    <property type="entry name" value="CheY-like"/>
    <property type="match status" value="1"/>
</dbReference>
<dbReference type="GO" id="GO:0005829">
    <property type="term" value="C:cytosol"/>
    <property type="evidence" value="ECO:0007669"/>
    <property type="project" value="TreeGrafter"/>
</dbReference>
<dbReference type="PROSITE" id="PS51755">
    <property type="entry name" value="OMPR_PHOB"/>
    <property type="match status" value="1"/>
</dbReference>
<evidence type="ECO:0000313" key="6">
    <source>
        <dbReference type="EMBL" id="AJI21833.1"/>
    </source>
</evidence>
<organism evidence="6 7">
    <name type="scientific">Priestia megaterium (strain ATCC 14581 / DSM 32 / CCUG 1817 / JCM 2506 / NBRC 15308 / NCIMB 9376 / NCTC 10342 / NRRL B-14308 / VKM B-512 / Ford 19)</name>
    <name type="common">Bacillus megaterium</name>
    <dbReference type="NCBI Taxonomy" id="1348623"/>
    <lineage>
        <taxon>Bacteria</taxon>
        <taxon>Bacillati</taxon>
        <taxon>Bacillota</taxon>
        <taxon>Bacilli</taxon>
        <taxon>Bacillales</taxon>
        <taxon>Bacillaceae</taxon>
        <taxon>Priestia</taxon>
    </lineage>
</organism>
<dbReference type="PANTHER" id="PTHR48111:SF22">
    <property type="entry name" value="REGULATOR OF RPOS"/>
    <property type="match status" value="1"/>
</dbReference>
<dbReference type="InterPro" id="IPR001789">
    <property type="entry name" value="Sig_transdc_resp-reg_receiver"/>
</dbReference>
<dbReference type="GeneID" id="93640557"/>
<dbReference type="HOGENOM" id="CLU_000445_30_1_9"/>
<dbReference type="FunFam" id="3.40.50.2300:FF:000002">
    <property type="entry name" value="DNA-binding response regulator PhoP"/>
    <property type="match status" value="1"/>
</dbReference>
<evidence type="ECO:0000256" key="2">
    <source>
        <dbReference type="ARBA" id="ARBA00023012"/>
    </source>
</evidence>
<reference evidence="6 7" key="1">
    <citation type="journal article" date="2015" name="Genome Announc.">
        <title>Complete genome sequences for 35 biothreat assay-relevant bacillus species.</title>
        <authorList>
            <person name="Johnson S.L."/>
            <person name="Daligault H.E."/>
            <person name="Davenport K.W."/>
            <person name="Jaissle J."/>
            <person name="Frey K.G."/>
            <person name="Ladner J.T."/>
            <person name="Broomall S.M."/>
            <person name="Bishop-Lilly K.A."/>
            <person name="Bruce D.C."/>
            <person name="Gibbons H.S."/>
            <person name="Coyne S.R."/>
            <person name="Lo C.C."/>
            <person name="Meincke L."/>
            <person name="Munk A.C."/>
            <person name="Koroleva G.I."/>
            <person name="Rosenzweig C.N."/>
            <person name="Palacios G.F."/>
            <person name="Redden C.L."/>
            <person name="Minogue T.D."/>
            <person name="Chain P.S."/>
        </authorList>
    </citation>
    <scope>NUCLEOTIDE SEQUENCE [LARGE SCALE GENOMIC DNA]</scope>
    <source>
        <strain evidence="7">ATCC 14581 / DSM 32 / JCM 2506 / NBRC 15308 / NCIMB 9376 / NCTC 10342 / NRRL B-14308 / VKM B-512</strain>
    </source>
</reference>
<dbReference type="AlphaFoldDB" id="A0A0B6AMK3"/>
<dbReference type="GO" id="GO:0032993">
    <property type="term" value="C:protein-DNA complex"/>
    <property type="evidence" value="ECO:0007669"/>
    <property type="project" value="TreeGrafter"/>
</dbReference>
<protein>
    <submittedName>
        <fullName evidence="6">Response regulator</fullName>
    </submittedName>
</protein>
<dbReference type="SMART" id="SM00862">
    <property type="entry name" value="Trans_reg_C"/>
    <property type="match status" value="1"/>
</dbReference>
<keyword evidence="4" id="KW-0238">DNA-binding</keyword>
<dbReference type="Gene3D" id="3.40.50.2300">
    <property type="match status" value="1"/>
</dbReference>
<evidence type="ECO:0000256" key="1">
    <source>
        <dbReference type="ARBA" id="ARBA00022553"/>
    </source>
</evidence>
<dbReference type="Proteomes" id="UP000031829">
    <property type="component" value="Chromosome"/>
</dbReference>
<dbReference type="InterPro" id="IPR036388">
    <property type="entry name" value="WH-like_DNA-bd_sf"/>
</dbReference>
<dbReference type="InterPro" id="IPR001867">
    <property type="entry name" value="OmpR/PhoB-type_DNA-bd"/>
</dbReference>
<dbReference type="Pfam" id="PF00486">
    <property type="entry name" value="Trans_reg_C"/>
    <property type="match status" value="1"/>
</dbReference>
<sequence>MRVLVVEDDASLLHGIVEGLKEEGYEVDCASEGDEGLFLAEQNIYDALILDIMLPGMTGLDILKKLRKQKVLTKVIFLTAKDSVEDRVKGLDYGADDYLVKPFAMAELFARLRVMLRDLQAEEGMISYGPISIREANHEVIINGSALTLTIKEFQLLEYFIRNKEQILIRDQIFNRVWGFTSDVGVGVVDVYVHHLRKKLQPFNCDGYVRTVRGVGFMLKGEEHV</sequence>
<dbReference type="Pfam" id="PF00072">
    <property type="entry name" value="Response_reg"/>
    <property type="match status" value="1"/>
</dbReference>
<keyword evidence="1" id="KW-0597">Phosphoprotein</keyword>
<dbReference type="InterPro" id="IPR011006">
    <property type="entry name" value="CheY-like_superfamily"/>
</dbReference>
<dbReference type="Gene3D" id="6.10.250.690">
    <property type="match status" value="1"/>
</dbReference>
<dbReference type="InterPro" id="IPR039420">
    <property type="entry name" value="WalR-like"/>
</dbReference>
<evidence type="ECO:0000256" key="3">
    <source>
        <dbReference type="ARBA" id="ARBA00023015"/>
    </source>
</evidence>
<dbReference type="SMART" id="SM00448">
    <property type="entry name" value="REC"/>
    <property type="match status" value="1"/>
</dbReference>
<proteinExistence type="predicted"/>
<gene>
    <name evidence="6" type="ORF">BG04_2487</name>
</gene>
<accession>A0A0B6AMK3</accession>
<dbReference type="PROSITE" id="PS50110">
    <property type="entry name" value="RESPONSE_REGULATORY"/>
    <property type="match status" value="1"/>
</dbReference>
<dbReference type="GO" id="GO:0000156">
    <property type="term" value="F:phosphorelay response regulator activity"/>
    <property type="evidence" value="ECO:0007669"/>
    <property type="project" value="TreeGrafter"/>
</dbReference>
<dbReference type="GO" id="GO:0000976">
    <property type="term" value="F:transcription cis-regulatory region binding"/>
    <property type="evidence" value="ECO:0007669"/>
    <property type="project" value="TreeGrafter"/>
</dbReference>
<keyword evidence="2" id="KW-0902">Two-component regulatory system</keyword>
<dbReference type="KEGG" id="bmeg:BG04_2487"/>
<dbReference type="GO" id="GO:0006355">
    <property type="term" value="P:regulation of DNA-templated transcription"/>
    <property type="evidence" value="ECO:0007669"/>
    <property type="project" value="InterPro"/>
</dbReference>
<dbReference type="RefSeq" id="WP_034654870.1">
    <property type="nucleotide sequence ID" value="NZ_BCVB01000019.1"/>
</dbReference>
<keyword evidence="3" id="KW-0805">Transcription regulation</keyword>
<dbReference type="Gene3D" id="1.10.10.10">
    <property type="entry name" value="Winged helix-like DNA-binding domain superfamily/Winged helix DNA-binding domain"/>
    <property type="match status" value="1"/>
</dbReference>
<keyword evidence="5" id="KW-0804">Transcription</keyword>
<evidence type="ECO:0000256" key="4">
    <source>
        <dbReference type="ARBA" id="ARBA00023125"/>
    </source>
</evidence>
<dbReference type="EMBL" id="CP009920">
    <property type="protein sequence ID" value="AJI21833.1"/>
    <property type="molecule type" value="Genomic_DNA"/>
</dbReference>
<evidence type="ECO:0000313" key="7">
    <source>
        <dbReference type="Proteomes" id="UP000031829"/>
    </source>
</evidence>
<evidence type="ECO:0000256" key="5">
    <source>
        <dbReference type="ARBA" id="ARBA00023163"/>
    </source>
</evidence>
<dbReference type="CDD" id="cd00383">
    <property type="entry name" value="trans_reg_C"/>
    <property type="match status" value="1"/>
</dbReference>
<dbReference type="PANTHER" id="PTHR48111">
    <property type="entry name" value="REGULATOR OF RPOS"/>
    <property type="match status" value="1"/>
</dbReference>
<name>A0A0B6AMK3_PRIM2</name>